<evidence type="ECO:0000256" key="2">
    <source>
        <dbReference type="SAM" id="SignalP"/>
    </source>
</evidence>
<dbReference type="KEGG" id="tca:103313367"/>
<feature type="signal peptide" evidence="2">
    <location>
        <begin position="1"/>
        <end position="21"/>
    </location>
</feature>
<reference evidence="3 4" key="1">
    <citation type="journal article" date="2008" name="Nature">
        <title>The genome of the model beetle and pest Tribolium castaneum.</title>
        <authorList>
            <consortium name="Tribolium Genome Sequencing Consortium"/>
            <person name="Richards S."/>
            <person name="Gibbs R.A."/>
            <person name="Weinstock G.M."/>
            <person name="Brown S.J."/>
            <person name="Denell R."/>
            <person name="Beeman R.W."/>
            <person name="Gibbs R."/>
            <person name="Beeman R.W."/>
            <person name="Brown S.J."/>
            <person name="Bucher G."/>
            <person name="Friedrich M."/>
            <person name="Grimmelikhuijzen C.J."/>
            <person name="Klingler M."/>
            <person name="Lorenzen M."/>
            <person name="Richards S."/>
            <person name="Roth S."/>
            <person name="Schroder R."/>
            <person name="Tautz D."/>
            <person name="Zdobnov E.M."/>
            <person name="Muzny D."/>
            <person name="Gibbs R.A."/>
            <person name="Weinstock G.M."/>
            <person name="Attaway T."/>
            <person name="Bell S."/>
            <person name="Buhay C.J."/>
            <person name="Chandrabose M.N."/>
            <person name="Chavez D."/>
            <person name="Clerk-Blankenburg K.P."/>
            <person name="Cree A."/>
            <person name="Dao M."/>
            <person name="Davis C."/>
            <person name="Chacko J."/>
            <person name="Dinh H."/>
            <person name="Dugan-Rocha S."/>
            <person name="Fowler G."/>
            <person name="Garner T.T."/>
            <person name="Garnes J."/>
            <person name="Gnirke A."/>
            <person name="Hawes A."/>
            <person name="Hernandez J."/>
            <person name="Hines S."/>
            <person name="Holder M."/>
            <person name="Hume J."/>
            <person name="Jhangiani S.N."/>
            <person name="Joshi V."/>
            <person name="Khan Z.M."/>
            <person name="Jackson L."/>
            <person name="Kovar C."/>
            <person name="Kowis A."/>
            <person name="Lee S."/>
            <person name="Lewis L.R."/>
            <person name="Margolis J."/>
            <person name="Morgan M."/>
            <person name="Nazareth L.V."/>
            <person name="Nguyen N."/>
            <person name="Okwuonu G."/>
            <person name="Parker D."/>
            <person name="Richards S."/>
            <person name="Ruiz S.J."/>
            <person name="Santibanez J."/>
            <person name="Savard J."/>
            <person name="Scherer S.E."/>
            <person name="Schneider B."/>
            <person name="Sodergren E."/>
            <person name="Tautz D."/>
            <person name="Vattahil S."/>
            <person name="Villasana D."/>
            <person name="White C.S."/>
            <person name="Wright R."/>
            <person name="Park Y."/>
            <person name="Beeman R.W."/>
            <person name="Lord J."/>
            <person name="Oppert B."/>
            <person name="Lorenzen M."/>
            <person name="Brown S."/>
            <person name="Wang L."/>
            <person name="Savard J."/>
            <person name="Tautz D."/>
            <person name="Richards S."/>
            <person name="Weinstock G."/>
            <person name="Gibbs R.A."/>
            <person name="Liu Y."/>
            <person name="Worley K."/>
            <person name="Weinstock G."/>
            <person name="Elsik C.G."/>
            <person name="Reese J.T."/>
            <person name="Elhaik E."/>
            <person name="Landan G."/>
            <person name="Graur D."/>
            <person name="Arensburger P."/>
            <person name="Atkinson P."/>
            <person name="Beeman R.W."/>
            <person name="Beidler J."/>
            <person name="Brown S.J."/>
            <person name="Demuth J.P."/>
            <person name="Drury D.W."/>
            <person name="Du Y.Z."/>
            <person name="Fujiwara H."/>
            <person name="Lorenzen M."/>
            <person name="Maselli V."/>
            <person name="Osanai M."/>
            <person name="Park Y."/>
            <person name="Robertson H.M."/>
            <person name="Tu Z."/>
            <person name="Wang J.J."/>
            <person name="Wang S."/>
            <person name="Richards S."/>
            <person name="Song H."/>
            <person name="Zhang L."/>
            <person name="Sodergren E."/>
            <person name="Werner D."/>
            <person name="Stanke M."/>
            <person name="Morgenstern B."/>
            <person name="Solovyev V."/>
            <person name="Kosarev P."/>
            <person name="Brown G."/>
            <person name="Chen H.C."/>
            <person name="Ermolaeva O."/>
            <person name="Hlavina W."/>
            <person name="Kapustin Y."/>
            <person name="Kiryutin B."/>
            <person name="Kitts P."/>
            <person name="Maglott D."/>
            <person name="Pruitt K."/>
            <person name="Sapojnikov V."/>
            <person name="Souvorov A."/>
            <person name="Mackey A.J."/>
            <person name="Waterhouse R.M."/>
            <person name="Wyder S."/>
            <person name="Zdobnov E.M."/>
            <person name="Zdobnov E.M."/>
            <person name="Wyder S."/>
            <person name="Kriventseva E.V."/>
            <person name="Kadowaki T."/>
            <person name="Bork P."/>
            <person name="Aranda M."/>
            <person name="Bao R."/>
            <person name="Beermann A."/>
            <person name="Berns N."/>
            <person name="Bolognesi R."/>
            <person name="Bonneton F."/>
            <person name="Bopp D."/>
            <person name="Brown S.J."/>
            <person name="Bucher G."/>
            <person name="Butts T."/>
            <person name="Chaumot A."/>
            <person name="Denell R.E."/>
            <person name="Ferrier D.E."/>
            <person name="Friedrich M."/>
            <person name="Gordon C.M."/>
            <person name="Jindra M."/>
            <person name="Klingler M."/>
            <person name="Lan Q."/>
            <person name="Lattorff H.M."/>
            <person name="Laudet V."/>
            <person name="von Levetsow C."/>
            <person name="Liu Z."/>
            <person name="Lutz R."/>
            <person name="Lynch J.A."/>
            <person name="da Fonseca R.N."/>
            <person name="Posnien N."/>
            <person name="Reuter R."/>
            <person name="Roth S."/>
            <person name="Savard J."/>
            <person name="Schinko J.B."/>
            <person name="Schmitt C."/>
            <person name="Schoppmeier M."/>
            <person name="Schroder R."/>
            <person name="Shippy T.D."/>
            <person name="Simonnet F."/>
            <person name="Marques-Souza H."/>
            <person name="Tautz D."/>
            <person name="Tomoyasu Y."/>
            <person name="Trauner J."/>
            <person name="Van der Zee M."/>
            <person name="Vervoort M."/>
            <person name="Wittkopp N."/>
            <person name="Wimmer E.A."/>
            <person name="Yang X."/>
            <person name="Jones A.K."/>
            <person name="Sattelle D.B."/>
            <person name="Ebert P.R."/>
            <person name="Nelson D."/>
            <person name="Scott J.G."/>
            <person name="Beeman R.W."/>
            <person name="Muthukrishnan S."/>
            <person name="Kramer K.J."/>
            <person name="Arakane Y."/>
            <person name="Beeman R.W."/>
            <person name="Zhu Q."/>
            <person name="Hogenkamp D."/>
            <person name="Dixit R."/>
            <person name="Oppert B."/>
            <person name="Jiang H."/>
            <person name="Zou Z."/>
            <person name="Marshall J."/>
            <person name="Elpidina E."/>
            <person name="Vinokurov K."/>
            <person name="Oppert C."/>
            <person name="Zou Z."/>
            <person name="Evans J."/>
            <person name="Lu Z."/>
            <person name="Zhao P."/>
            <person name="Sumathipala N."/>
            <person name="Altincicek B."/>
            <person name="Vilcinskas A."/>
            <person name="Williams M."/>
            <person name="Hultmark D."/>
            <person name="Hetru C."/>
            <person name="Jiang H."/>
            <person name="Grimmelikhuijzen C.J."/>
            <person name="Hauser F."/>
            <person name="Cazzamali G."/>
            <person name="Williamson M."/>
            <person name="Park Y."/>
            <person name="Li B."/>
            <person name="Tanaka Y."/>
            <person name="Predel R."/>
            <person name="Neupert S."/>
            <person name="Schachtner J."/>
            <person name="Verleyen P."/>
            <person name="Raible F."/>
            <person name="Bork P."/>
            <person name="Friedrich M."/>
            <person name="Walden K.K."/>
            <person name="Robertson H.M."/>
            <person name="Angeli S."/>
            <person name="Foret S."/>
            <person name="Bucher G."/>
            <person name="Schuetz S."/>
            <person name="Maleszka R."/>
            <person name="Wimmer E.A."/>
            <person name="Beeman R.W."/>
            <person name="Lorenzen M."/>
            <person name="Tomoyasu Y."/>
            <person name="Miller S.C."/>
            <person name="Grossmann D."/>
            <person name="Bucher G."/>
        </authorList>
    </citation>
    <scope>NUCLEOTIDE SEQUENCE [LARGE SCALE GENOMIC DNA]</scope>
    <source>
        <strain evidence="3 4">Georgia GA2</strain>
    </source>
</reference>
<keyword evidence="4" id="KW-1185">Reference proteome</keyword>
<evidence type="ECO:0000313" key="4">
    <source>
        <dbReference type="Proteomes" id="UP000007266"/>
    </source>
</evidence>
<dbReference type="STRING" id="7070.D2A5B3"/>
<dbReference type="PhylomeDB" id="D2A5B3"/>
<feature type="coiled-coil region" evidence="1">
    <location>
        <begin position="40"/>
        <end position="67"/>
    </location>
</feature>
<evidence type="ECO:0000313" key="3">
    <source>
        <dbReference type="EMBL" id="EFA05340.1"/>
    </source>
</evidence>
<dbReference type="AlphaFoldDB" id="D2A5B3"/>
<accession>D2A5B3</accession>
<feature type="chain" id="PRO_5003028369" evidence="2">
    <location>
        <begin position="22"/>
        <end position="107"/>
    </location>
</feature>
<keyword evidence="1" id="KW-0175">Coiled coil</keyword>
<dbReference type="InParanoid" id="D2A5B3"/>
<dbReference type="Proteomes" id="UP000007266">
    <property type="component" value="Linkage group 6"/>
</dbReference>
<dbReference type="eggNOG" id="ENOG502SGR7">
    <property type="taxonomic scope" value="Eukaryota"/>
</dbReference>
<name>D2A5B3_TRICA</name>
<protein>
    <submittedName>
        <fullName evidence="3">Uncharacterized protein</fullName>
    </submittedName>
</protein>
<reference evidence="3 4" key="2">
    <citation type="journal article" date="2010" name="Nucleic Acids Res.">
        <title>BeetleBase in 2010: revisions to provide comprehensive genomic information for Tribolium castaneum.</title>
        <authorList>
            <person name="Kim H.S."/>
            <person name="Murphy T."/>
            <person name="Xia J."/>
            <person name="Caragea D."/>
            <person name="Park Y."/>
            <person name="Beeman R.W."/>
            <person name="Lorenzen M.D."/>
            <person name="Butcher S."/>
            <person name="Manak J.R."/>
            <person name="Brown S.J."/>
        </authorList>
    </citation>
    <scope>GENOME REANNOTATION</scope>
    <source>
        <strain evidence="3 4">Georgia GA2</strain>
    </source>
</reference>
<organism evidence="3 4">
    <name type="scientific">Tribolium castaneum</name>
    <name type="common">Red flour beetle</name>
    <dbReference type="NCBI Taxonomy" id="7070"/>
    <lineage>
        <taxon>Eukaryota</taxon>
        <taxon>Metazoa</taxon>
        <taxon>Ecdysozoa</taxon>
        <taxon>Arthropoda</taxon>
        <taxon>Hexapoda</taxon>
        <taxon>Insecta</taxon>
        <taxon>Pterygota</taxon>
        <taxon>Neoptera</taxon>
        <taxon>Endopterygota</taxon>
        <taxon>Coleoptera</taxon>
        <taxon>Polyphaga</taxon>
        <taxon>Cucujiformia</taxon>
        <taxon>Tenebrionidae</taxon>
        <taxon>Tenebrionidae incertae sedis</taxon>
        <taxon>Tribolium</taxon>
    </lineage>
</organism>
<keyword evidence="2" id="KW-0732">Signal</keyword>
<evidence type="ECO:0000256" key="1">
    <source>
        <dbReference type="SAM" id="Coils"/>
    </source>
</evidence>
<proteinExistence type="predicted"/>
<sequence length="107" mass="12036">MGCKISLVFLLIIALIAVINASIPPTASQIHAKLNAQHLLNTLHRQIKAKEAEMQNAETINRNFERMIQLVNILGQVDNFLTERTKNVIKKLALLVEDEEKFASSED</sequence>
<dbReference type="HOGENOM" id="CLU_2213265_0_0_1"/>
<dbReference type="OrthoDB" id="6621861at2759"/>
<gene>
    <name evidence="3" type="primary">AUGUSTUS-3.0.2_15504</name>
    <name evidence="3" type="ORF">TcasGA2_TC015504</name>
</gene>
<dbReference type="EMBL" id="KQ971345">
    <property type="protein sequence ID" value="EFA05340.1"/>
    <property type="molecule type" value="Genomic_DNA"/>
</dbReference>